<organism evidence="11 12">
    <name type="scientific">Virgisporangium aurantiacum</name>
    <dbReference type="NCBI Taxonomy" id="175570"/>
    <lineage>
        <taxon>Bacteria</taxon>
        <taxon>Bacillati</taxon>
        <taxon>Actinomycetota</taxon>
        <taxon>Actinomycetes</taxon>
        <taxon>Micromonosporales</taxon>
        <taxon>Micromonosporaceae</taxon>
        <taxon>Virgisporangium</taxon>
    </lineage>
</organism>
<feature type="region of interest" description="Disordered" evidence="8">
    <location>
        <begin position="739"/>
        <end position="1116"/>
    </location>
</feature>
<dbReference type="Gene3D" id="6.10.340.10">
    <property type="match status" value="1"/>
</dbReference>
<comment type="caution">
    <text evidence="11">The sequence shown here is derived from an EMBL/GenBank/DDBJ whole genome shotgun (WGS) entry which is preliminary data.</text>
</comment>
<evidence type="ECO:0000313" key="11">
    <source>
        <dbReference type="EMBL" id="GIJ52566.1"/>
    </source>
</evidence>
<dbReference type="Gene3D" id="3.30.565.10">
    <property type="entry name" value="Histidine kinase-like ATPase, C-terminal domain"/>
    <property type="match status" value="1"/>
</dbReference>
<dbReference type="PROSITE" id="PS50109">
    <property type="entry name" value="HIS_KIN"/>
    <property type="match status" value="1"/>
</dbReference>
<feature type="domain" description="Histidine kinase" evidence="10">
    <location>
        <begin position="505"/>
        <end position="610"/>
    </location>
</feature>
<evidence type="ECO:0000256" key="2">
    <source>
        <dbReference type="ARBA" id="ARBA00012438"/>
    </source>
</evidence>
<feature type="compositionally biased region" description="Pro residues" evidence="8">
    <location>
        <begin position="776"/>
        <end position="797"/>
    </location>
</feature>
<feature type="compositionally biased region" description="Low complexity" evidence="8">
    <location>
        <begin position="741"/>
        <end position="758"/>
    </location>
</feature>
<dbReference type="PANTHER" id="PTHR45436:SF5">
    <property type="entry name" value="SENSOR HISTIDINE KINASE TRCS"/>
    <property type="match status" value="1"/>
</dbReference>
<dbReference type="AlphaFoldDB" id="A0A8J3YZI1"/>
<evidence type="ECO:0000256" key="6">
    <source>
        <dbReference type="ARBA" id="ARBA00022777"/>
    </source>
</evidence>
<feature type="compositionally biased region" description="Pro residues" evidence="8">
    <location>
        <begin position="890"/>
        <end position="902"/>
    </location>
</feature>
<feature type="compositionally biased region" description="Low complexity" evidence="8">
    <location>
        <begin position="804"/>
        <end position="823"/>
    </location>
</feature>
<evidence type="ECO:0000256" key="9">
    <source>
        <dbReference type="SAM" id="Phobius"/>
    </source>
</evidence>
<name>A0A8J3YZI1_9ACTN</name>
<gene>
    <name evidence="11" type="ORF">Vau01_000820</name>
</gene>
<dbReference type="Pfam" id="PF02518">
    <property type="entry name" value="HATPase_c"/>
    <property type="match status" value="1"/>
</dbReference>
<reference evidence="11" key="1">
    <citation type="submission" date="2021-01" db="EMBL/GenBank/DDBJ databases">
        <title>Whole genome shotgun sequence of Virgisporangium aurantiacum NBRC 16421.</title>
        <authorList>
            <person name="Komaki H."/>
            <person name="Tamura T."/>
        </authorList>
    </citation>
    <scope>NUCLEOTIDE SEQUENCE</scope>
    <source>
        <strain evidence="11">NBRC 16421</strain>
    </source>
</reference>
<keyword evidence="5 9" id="KW-0812">Transmembrane</keyword>
<keyword evidence="12" id="KW-1185">Reference proteome</keyword>
<dbReference type="GO" id="GO:0004673">
    <property type="term" value="F:protein histidine kinase activity"/>
    <property type="evidence" value="ECO:0007669"/>
    <property type="project" value="UniProtKB-EC"/>
</dbReference>
<dbReference type="InterPro" id="IPR036890">
    <property type="entry name" value="HATPase_C_sf"/>
</dbReference>
<dbReference type="SMART" id="SM00387">
    <property type="entry name" value="HATPase_c"/>
    <property type="match status" value="1"/>
</dbReference>
<keyword evidence="7 9" id="KW-1133">Transmembrane helix</keyword>
<evidence type="ECO:0000256" key="5">
    <source>
        <dbReference type="ARBA" id="ARBA00022692"/>
    </source>
</evidence>
<feature type="compositionally biased region" description="Low complexity" evidence="8">
    <location>
        <begin position="935"/>
        <end position="1015"/>
    </location>
</feature>
<dbReference type="Proteomes" id="UP000612585">
    <property type="component" value="Unassembled WGS sequence"/>
</dbReference>
<keyword evidence="6" id="KW-0418">Kinase</keyword>
<evidence type="ECO:0000256" key="7">
    <source>
        <dbReference type="ARBA" id="ARBA00022989"/>
    </source>
</evidence>
<dbReference type="SUPFAM" id="SSF55874">
    <property type="entry name" value="ATPase domain of HSP90 chaperone/DNA topoisomerase II/histidine kinase"/>
    <property type="match status" value="1"/>
</dbReference>
<evidence type="ECO:0000313" key="12">
    <source>
        <dbReference type="Proteomes" id="UP000612585"/>
    </source>
</evidence>
<dbReference type="EMBL" id="BOPG01000002">
    <property type="protein sequence ID" value="GIJ52566.1"/>
    <property type="molecule type" value="Genomic_DNA"/>
</dbReference>
<comment type="catalytic activity">
    <reaction evidence="1">
        <text>ATP + protein L-histidine = ADP + protein N-phospho-L-histidine.</text>
        <dbReference type="EC" id="2.7.13.3"/>
    </reaction>
</comment>
<proteinExistence type="predicted"/>
<dbReference type="EC" id="2.7.13.3" evidence="2"/>
<dbReference type="GO" id="GO:0000160">
    <property type="term" value="P:phosphorelay signal transduction system"/>
    <property type="evidence" value="ECO:0007669"/>
    <property type="project" value="TreeGrafter"/>
</dbReference>
<evidence type="ECO:0000256" key="3">
    <source>
        <dbReference type="ARBA" id="ARBA00022553"/>
    </source>
</evidence>
<dbReference type="InterPro" id="IPR005467">
    <property type="entry name" value="His_kinase_dom"/>
</dbReference>
<sequence>MIYRLRRRLGRLRVSQRLALLVLVPLAAVVGLAVPVVVDRADRAQAQASIAEEAETRRTVGVLLEELQRERLLTLLYLALDEADSGPVVRQSQAVNDAIDEVRTDADPRLRPAVASVIELLGTLRTRALERSVLSLVAHTVFSDAIAEIIDAVPPATAAGTDASLPPAAALDELLRANEQAARLGTAVLVRVTEPVPGQALQNDAETALELYTDRFGTLASANQRNLLTLAENSQASERVRTLAGTSSFGELNAAVSSIASAVETYTTLRRLVGDRIAREITDEAAADAADARTEAIVVGLLALLLLLVVAALAAAGARSIAVPLAQLNAAAIAVAAATGRELERVSDVENQSESTPALRAVPTTGPGDVADLAAAFNQVQEGAAALLARQVTTRRNVSAMFATVARRTRNLADRQLNLIDVLERQQQDPQLLERLYRLDHVATRLRRSASALLVVSGAADDPATGPMRLADVVRAAAAEIEQFTRVRLEDAIDVAAVPRVVSDLILLVAELLDNAVSYSPPPGPVTVSVSVLGEGCRISIADVGIGMSVEQLAAENQRLVDRERLEIAPTRVLGLFVVGRIARRHSLTVTLQANQPQGIVAHIDLPARLLTAPVGVIAPAPQPRGLRQSARTGGQIVPVSERTVTAMQVAGIEHFDWFGDPILPGGGKPAIAAGAPVAGEIAPRQVARGHDTVPLAALDMPRAGRIPPAGGVPAPLVPPSVASGPIVPLAATRPAIPTEPVAGAPAGSAGALAGPTGPQAPPIRPGSLRDRPQLPGEPPVPAVPMPSGRPPMPPNATPADATSAGPDGGSPADAAQSDAAPPVEERGGLSRRVPGRNLPSGLAPAEPRDPNPVDPATAKAEADAFSQGFARGVASVPGAMRPSEVTEPAPAPGPQQAPPQWPLSTAVPAPRVPHSTERIDPAPVDPATGDATRPVSGAPVSGAPVSGAPVSGAPVSGAPVSGAPVSGAPVSGAPVSGVPVSGAPVSGMPVSGAPVSSVPVSSAPVSSGPSNGSATDASPGPADAGPTLEDAARYPLPPRRVPGQTRNGWAGDDTQSVPTVAAAAQPDEGGLTRRVPGSHLASELRGPGGVQRAPAGTPPLSGRTQAPIDRDPQAEQLQLNALVAGFARGDAAADVGNGAPDRGPNLGPFEQPPPSYQYDSGVPNGAEPQNVERR</sequence>
<evidence type="ECO:0000256" key="4">
    <source>
        <dbReference type="ARBA" id="ARBA00022679"/>
    </source>
</evidence>
<accession>A0A8J3YZI1</accession>
<dbReference type="InterPro" id="IPR003594">
    <property type="entry name" value="HATPase_dom"/>
</dbReference>
<dbReference type="PANTHER" id="PTHR45436">
    <property type="entry name" value="SENSOR HISTIDINE KINASE YKOH"/>
    <property type="match status" value="1"/>
</dbReference>
<feature type="transmembrane region" description="Helical" evidence="9">
    <location>
        <begin position="296"/>
        <end position="318"/>
    </location>
</feature>
<evidence type="ECO:0000256" key="8">
    <source>
        <dbReference type="SAM" id="MobiDB-lite"/>
    </source>
</evidence>
<dbReference type="GO" id="GO:0005886">
    <property type="term" value="C:plasma membrane"/>
    <property type="evidence" value="ECO:0007669"/>
    <property type="project" value="TreeGrafter"/>
</dbReference>
<dbReference type="InterPro" id="IPR050428">
    <property type="entry name" value="TCS_sensor_his_kinase"/>
</dbReference>
<feature type="region of interest" description="Disordered" evidence="8">
    <location>
        <begin position="1132"/>
        <end position="1175"/>
    </location>
</feature>
<keyword evidence="3" id="KW-0597">Phosphoprotein</keyword>
<protein>
    <recommendedName>
        <fullName evidence="2">histidine kinase</fullName>
        <ecNumber evidence="2">2.7.13.3</ecNumber>
    </recommendedName>
</protein>
<dbReference type="RefSeq" id="WP_203985636.1">
    <property type="nucleotide sequence ID" value="NZ_BOPG01000002.1"/>
</dbReference>
<keyword evidence="9" id="KW-0472">Membrane</keyword>
<evidence type="ECO:0000256" key="1">
    <source>
        <dbReference type="ARBA" id="ARBA00000085"/>
    </source>
</evidence>
<keyword evidence="4" id="KW-0808">Transferase</keyword>
<evidence type="ECO:0000259" key="10">
    <source>
        <dbReference type="PROSITE" id="PS50109"/>
    </source>
</evidence>